<dbReference type="Pfam" id="PF11774">
    <property type="entry name" value="Lsr2"/>
    <property type="match status" value="1"/>
</dbReference>
<dbReference type="Proteomes" id="UP000247591">
    <property type="component" value="Unassembled WGS sequence"/>
</dbReference>
<gene>
    <name evidence="2" type="ORF">DFR67_1392</name>
</gene>
<comment type="caution">
    <text evidence="2">The sequence shown here is derived from an EMBL/GenBank/DDBJ whole genome shotgun (WGS) entry which is preliminary data.</text>
</comment>
<proteinExistence type="predicted"/>
<dbReference type="AlphaFoldDB" id="A0A318RAP2"/>
<reference evidence="2 3" key="1">
    <citation type="submission" date="2018-06" db="EMBL/GenBank/DDBJ databases">
        <title>Genomic Encyclopedia of Type Strains, Phase IV (KMG-IV): sequencing the most valuable type-strain genomes for metagenomic binning, comparative biology and taxonomic classification.</title>
        <authorList>
            <person name="Goeker M."/>
        </authorList>
    </citation>
    <scope>NUCLEOTIDE SEQUENCE [LARGE SCALE GENOMIC DNA]</scope>
    <source>
        <strain evidence="2 3">DSM 45521</strain>
    </source>
</reference>
<evidence type="ECO:0000313" key="3">
    <source>
        <dbReference type="Proteomes" id="UP000247591"/>
    </source>
</evidence>
<keyword evidence="3" id="KW-1185">Reference proteome</keyword>
<feature type="domain" description="Lsr2 dimerization" evidence="1">
    <location>
        <begin position="5"/>
        <end position="51"/>
    </location>
</feature>
<name>A0A318RAP2_WILLI</name>
<dbReference type="InterPro" id="IPR024412">
    <property type="entry name" value="Lsr2_dim_dom"/>
</dbReference>
<dbReference type="Gene3D" id="3.30.60.230">
    <property type="entry name" value="Lsr2, dimerization domain"/>
    <property type="match status" value="1"/>
</dbReference>
<evidence type="ECO:0000259" key="1">
    <source>
        <dbReference type="Pfam" id="PF11774"/>
    </source>
</evidence>
<organism evidence="2 3">
    <name type="scientific">Williamsia limnetica</name>
    <dbReference type="NCBI Taxonomy" id="882452"/>
    <lineage>
        <taxon>Bacteria</taxon>
        <taxon>Bacillati</taxon>
        <taxon>Actinomycetota</taxon>
        <taxon>Actinomycetes</taxon>
        <taxon>Mycobacteriales</taxon>
        <taxon>Nocardiaceae</taxon>
        <taxon>Williamsia</taxon>
    </lineage>
</organism>
<accession>A0A318RAP2</accession>
<dbReference type="InterPro" id="IPR042261">
    <property type="entry name" value="Lsr2-like_dimerization"/>
</dbReference>
<evidence type="ECO:0000313" key="2">
    <source>
        <dbReference type="EMBL" id="PYE11126.1"/>
    </source>
</evidence>
<dbReference type="GO" id="GO:0003677">
    <property type="term" value="F:DNA binding"/>
    <property type="evidence" value="ECO:0007669"/>
    <property type="project" value="InterPro"/>
</dbReference>
<sequence length="78" mass="8915">MSSAMATKIAIEYFDDLDGHSIDPQNAISIEWSWQETDYEFDTTTAHLDMIKNGRVPRATVLSKSRRTGRHTSNDARR</sequence>
<protein>
    <submittedName>
        <fullName evidence="2">Lsr2 protein</fullName>
    </submittedName>
</protein>
<dbReference type="EMBL" id="QJSP01000039">
    <property type="protein sequence ID" value="PYE11126.1"/>
    <property type="molecule type" value="Genomic_DNA"/>
</dbReference>